<dbReference type="Pfam" id="PF13966">
    <property type="entry name" value="zf-RVT"/>
    <property type="match status" value="1"/>
</dbReference>
<proteinExistence type="predicted"/>
<accession>A0A0B7NTQ5</accession>
<feature type="domain" description="Reverse transcriptase zinc-binding" evidence="2">
    <location>
        <begin position="395"/>
        <end position="464"/>
    </location>
</feature>
<evidence type="ECO:0000256" key="1">
    <source>
        <dbReference type="SAM" id="MobiDB-lite"/>
    </source>
</evidence>
<dbReference type="Proteomes" id="UP000054107">
    <property type="component" value="Unassembled WGS sequence"/>
</dbReference>
<name>A0A0B7NTQ5_9FUNG</name>
<evidence type="ECO:0000313" key="3">
    <source>
        <dbReference type="EMBL" id="CEP18885.1"/>
    </source>
</evidence>
<evidence type="ECO:0000259" key="2">
    <source>
        <dbReference type="Pfam" id="PF13966"/>
    </source>
</evidence>
<feature type="region of interest" description="Disordered" evidence="1">
    <location>
        <begin position="16"/>
        <end position="47"/>
    </location>
</feature>
<dbReference type="InterPro" id="IPR026960">
    <property type="entry name" value="RVT-Znf"/>
</dbReference>
<sequence>MSSVLETRKRRLIAIEEKEQTPSQQVQSNQPNQPNQPAIPARTGPGRPIKTIEVTLEASKSSAIVTISLVDENEANKGKALSSSTTLAQMQATASRNKLGKHVKVEIPNGTSSTDQYRENKASKSLLNRRKHNITYDEFNADPERDAHCTLRESYRPADLCTALKSLWKKTNVRELLTISARTTFSSWTSFETYAPSLPPLSMSRSTLSSVEISWSPQSRALDPLLFERPYAPAVSNYVHLHVLNHMNTTVLDMGLLFPACSSTSVGVPLNIATMIFRTMDTISCTILPADRNPIECLLLPIPVIIESSPEYKLSSRLKSTTVGDIFELQASGLILTPISGNQLLRLESFLLLLYNQDDRPQIQAVLSFASFHKENEELPTDGILQATERRLPRPQRITAASWNAFWTLLFNHTQRNVIYRMIHRKILTRLTRSYWNSSIDPHCTSCLTVAESMDHFFLYCEVNSIFGTDSFFWSNTSMDLVKQSVHTLNFIHYASFQRALAKRQVPSSAG</sequence>
<dbReference type="EMBL" id="LN733959">
    <property type="protein sequence ID" value="CEP18885.1"/>
    <property type="molecule type" value="Genomic_DNA"/>
</dbReference>
<organism evidence="3 4">
    <name type="scientific">Parasitella parasitica</name>
    <dbReference type="NCBI Taxonomy" id="35722"/>
    <lineage>
        <taxon>Eukaryota</taxon>
        <taxon>Fungi</taxon>
        <taxon>Fungi incertae sedis</taxon>
        <taxon>Mucoromycota</taxon>
        <taxon>Mucoromycotina</taxon>
        <taxon>Mucoromycetes</taxon>
        <taxon>Mucorales</taxon>
        <taxon>Mucorineae</taxon>
        <taxon>Mucoraceae</taxon>
        <taxon>Parasitella</taxon>
    </lineage>
</organism>
<dbReference type="AlphaFoldDB" id="A0A0B7NTQ5"/>
<feature type="compositionally biased region" description="Low complexity" evidence="1">
    <location>
        <begin position="21"/>
        <end position="36"/>
    </location>
</feature>
<reference evidence="3 4" key="1">
    <citation type="submission" date="2014-09" db="EMBL/GenBank/DDBJ databases">
        <authorList>
            <person name="Ellenberger Sabrina"/>
        </authorList>
    </citation>
    <scope>NUCLEOTIDE SEQUENCE [LARGE SCALE GENOMIC DNA]</scope>
    <source>
        <strain evidence="3 4">CBS 412.66</strain>
    </source>
</reference>
<evidence type="ECO:0000313" key="4">
    <source>
        <dbReference type="Proteomes" id="UP000054107"/>
    </source>
</evidence>
<protein>
    <recommendedName>
        <fullName evidence="2">Reverse transcriptase zinc-binding domain-containing protein</fullName>
    </recommendedName>
</protein>
<keyword evidence="4" id="KW-1185">Reference proteome</keyword>
<gene>
    <name evidence="3" type="primary">PARPA_13194.1 scaffold 46207</name>
</gene>
<dbReference type="OrthoDB" id="2273311at2759"/>